<evidence type="ECO:0000256" key="2">
    <source>
        <dbReference type="SAM" id="MobiDB-lite"/>
    </source>
</evidence>
<evidence type="ECO:0000313" key="5">
    <source>
        <dbReference type="Proteomes" id="UP001152799"/>
    </source>
</evidence>
<feature type="compositionally biased region" description="Basic and acidic residues" evidence="2">
    <location>
        <begin position="607"/>
        <end position="624"/>
    </location>
</feature>
<dbReference type="InterPro" id="IPR031739">
    <property type="entry name" value="Ncaph2"/>
</dbReference>
<dbReference type="InterPro" id="IPR031737">
    <property type="entry name" value="CNDH2_C"/>
</dbReference>
<feature type="domain" description="Condensin-2 complex subunit H2 C-terminal" evidence="3">
    <location>
        <begin position="788"/>
        <end position="894"/>
    </location>
</feature>
<evidence type="ECO:0000256" key="1">
    <source>
        <dbReference type="SAM" id="Coils"/>
    </source>
</evidence>
<gene>
    <name evidence="4" type="ORF">CEUTPL_LOCUS9854</name>
</gene>
<dbReference type="GO" id="GO:0003682">
    <property type="term" value="F:chromatin binding"/>
    <property type="evidence" value="ECO:0007669"/>
    <property type="project" value="TreeGrafter"/>
</dbReference>
<dbReference type="EMBL" id="OU892281">
    <property type="protein sequence ID" value="CAH1131279.1"/>
    <property type="molecule type" value="Genomic_DNA"/>
</dbReference>
<feature type="coiled-coil region" evidence="1">
    <location>
        <begin position="108"/>
        <end position="135"/>
    </location>
</feature>
<feature type="region of interest" description="Disordered" evidence="2">
    <location>
        <begin position="987"/>
        <end position="1036"/>
    </location>
</feature>
<evidence type="ECO:0000313" key="4">
    <source>
        <dbReference type="EMBL" id="CAH1131279.1"/>
    </source>
</evidence>
<dbReference type="Proteomes" id="UP001152799">
    <property type="component" value="Chromosome 5"/>
</dbReference>
<dbReference type="OrthoDB" id="10038475at2759"/>
<protein>
    <recommendedName>
        <fullName evidence="3">Condensin-2 complex subunit H2 C-terminal domain-containing protein</fullName>
    </recommendedName>
</protein>
<feature type="region of interest" description="Disordered" evidence="2">
    <location>
        <begin position="593"/>
        <end position="632"/>
    </location>
</feature>
<dbReference type="GO" id="GO:0000796">
    <property type="term" value="C:condensin complex"/>
    <property type="evidence" value="ECO:0007669"/>
    <property type="project" value="TreeGrafter"/>
</dbReference>
<feature type="compositionally biased region" description="Polar residues" evidence="2">
    <location>
        <begin position="992"/>
        <end position="1012"/>
    </location>
</feature>
<feature type="region of interest" description="Disordered" evidence="2">
    <location>
        <begin position="925"/>
        <end position="962"/>
    </location>
</feature>
<feature type="compositionally biased region" description="Acidic residues" evidence="2">
    <location>
        <begin position="459"/>
        <end position="468"/>
    </location>
</feature>
<name>A0A9P0DEB9_9CUCU</name>
<reference evidence="4" key="1">
    <citation type="submission" date="2022-01" db="EMBL/GenBank/DDBJ databases">
        <authorList>
            <person name="King R."/>
        </authorList>
    </citation>
    <scope>NUCLEOTIDE SEQUENCE</scope>
</reference>
<dbReference type="GO" id="GO:0051306">
    <property type="term" value="P:mitotic sister chromatid separation"/>
    <property type="evidence" value="ECO:0007669"/>
    <property type="project" value="TreeGrafter"/>
</dbReference>
<dbReference type="AlphaFoldDB" id="A0A9P0DEB9"/>
<keyword evidence="1" id="KW-0175">Coiled coil</keyword>
<feature type="compositionally biased region" description="Acidic residues" evidence="2">
    <location>
        <begin position="495"/>
        <end position="511"/>
    </location>
</feature>
<feature type="compositionally biased region" description="Basic and acidic residues" evidence="2">
    <location>
        <begin position="936"/>
        <end position="948"/>
    </location>
</feature>
<feature type="region of interest" description="Disordered" evidence="2">
    <location>
        <begin position="1156"/>
        <end position="1177"/>
    </location>
</feature>
<feature type="region of interest" description="Disordered" evidence="2">
    <location>
        <begin position="441"/>
        <end position="514"/>
    </location>
</feature>
<keyword evidence="5" id="KW-1185">Reference proteome</keyword>
<evidence type="ECO:0000259" key="3">
    <source>
        <dbReference type="Pfam" id="PF16858"/>
    </source>
</evidence>
<accession>A0A9P0DEB9</accession>
<organism evidence="4 5">
    <name type="scientific">Ceutorhynchus assimilis</name>
    <name type="common">cabbage seed weevil</name>
    <dbReference type="NCBI Taxonomy" id="467358"/>
    <lineage>
        <taxon>Eukaryota</taxon>
        <taxon>Metazoa</taxon>
        <taxon>Ecdysozoa</taxon>
        <taxon>Arthropoda</taxon>
        <taxon>Hexapoda</taxon>
        <taxon>Insecta</taxon>
        <taxon>Pterygota</taxon>
        <taxon>Neoptera</taxon>
        <taxon>Endopterygota</taxon>
        <taxon>Coleoptera</taxon>
        <taxon>Polyphaga</taxon>
        <taxon>Cucujiformia</taxon>
        <taxon>Curculionidae</taxon>
        <taxon>Ceutorhynchinae</taxon>
        <taxon>Ceutorhynchus</taxon>
    </lineage>
</organism>
<proteinExistence type="predicted"/>
<dbReference type="Pfam" id="PF16858">
    <property type="entry name" value="CNDH2_C"/>
    <property type="match status" value="1"/>
</dbReference>
<dbReference type="PANTHER" id="PTHR14324">
    <property type="entry name" value="CONDENSIN-2 COMPLEX SUBUNIT H2"/>
    <property type="match status" value="1"/>
</dbReference>
<dbReference type="GO" id="GO:0010032">
    <property type="term" value="P:meiotic chromosome condensation"/>
    <property type="evidence" value="ECO:0007669"/>
    <property type="project" value="TreeGrafter"/>
</dbReference>
<dbReference type="GO" id="GO:0005634">
    <property type="term" value="C:nucleus"/>
    <property type="evidence" value="ECO:0007669"/>
    <property type="project" value="TreeGrafter"/>
</dbReference>
<dbReference type="PANTHER" id="PTHR14324:SF3">
    <property type="entry name" value="CONDENSIN-2 COMPLEX SUBUNIT H2"/>
    <property type="match status" value="1"/>
</dbReference>
<sequence length="1267" mass="146701">MEGQELNEEEEAVLDYKTPKGQLIQLVEKKLKKPEIDDSLGKILDKFQELTNEQTSYLEVGIFHMNFTEDALLIQCCGQLYGKRVDKLWEELLQFHTRMVKYDQKNANNSADVEKIKSKQEIAKLEERLNRGKRKKIVLAQAELENQTDPATSGGRVYFITEQSAVFQSFTPNKCKFPLANDVQDDEPDSFEYERYEEWEDYKSEHKKQLELNYNSQLVMEYNKIGCSFKQSQSPFFNELVYDFTEPEVYNTKEGRLISHQLVRQMFEDNDNCLIPDENFVIARLRIAYSIKSKWMIRNKIDTSNPKSYKEAWQKFRRQFYAEERRKIQNMPQKSREDVVKFFEALKEKERIAREKVHKLEEMGVKNLPAITFHSVIVEPLREDYDGIFDPYIPEGYEVSGAPAIDDIDDEFERNWDSDPQAALLEQLNRTDDSGVIADHNVTDHEEPNQSIAAGTDTPFEEDGEEDGSENRDETSSTRPEGATSPNTERATPFAEDENDITDPNELDANLEPDASNSFDDIKLFIGSMENNVNIISDSQREKMNNALKEFVQHNESLYKTLENSYFEETDGIISICYYKSVIQQTDKIQKNISKKKDKNNNAEQESTMKRILDNSSKKDESVPKRRKLSKKQVEKLQKSLIVPVKELKWNSFFSHNYQPEAEEGVIAPIDYESDTEDEEMFDNINEKTIDDLPSHIEPENNNNHSDQKQLTQDSGIDISMNETQESQLVEKSAMQNDTAEILEVPQNDETPASAETINNNISDINKNNNVLDDEENDPLAQLGAKERERHEMRLRVEEWRKYITPKLKSLEEQEFDIHKYSADIIDSVEINETKSFADIISGKCSTEVVRYFISSLQLANTLNVEICGVTQGELANDTFQLKLLNKEQYHEHLQEYQAPSEENFREKLKKIREIQKQNEFQVVTQKKPPLKRKIQKEDREFLPKENFKPQSQKTRVNPKKRCRILNEGNTERSLNNSQASILEISQKRGSHFQQPSTSRQANLADQPQKNKQLVHKVQKKNQEHQPEEDCMPQRQKLTIKPKSSRVNFNDNIQILNYDIRSPPSQQDSFLFMDTDCQTTKSSSGLCQNQELYFDQPSTSWQADLADQQVQTRQDQPEENLLAQKQKLTIKKKSPNVSSKQKVRILNYEIKTPTQNSLGTFSNDSHTSATTSSNSQRLGFQQHSTLWQADLADQQEESMVDSAISDMDRTPARSSCDSGFNTSCDDDLLEQFDQLQQISGPRITSTPLPCKVLKIKLARNEFPRFKN</sequence>